<gene>
    <name evidence="1" type="ORF">ACJEBM_27370</name>
</gene>
<dbReference type="Proteomes" id="UP001622950">
    <property type="component" value="Unassembled WGS sequence"/>
</dbReference>
<proteinExistence type="predicted"/>
<comment type="caution">
    <text evidence="1">The sequence shown here is derived from an EMBL/GenBank/DDBJ whole genome shotgun (WGS) entry which is preliminary data.</text>
</comment>
<reference evidence="1" key="1">
    <citation type="submission" date="2024-11" db="EMBL/GenBank/DDBJ databases">
        <authorList>
            <person name="Lucas J.A."/>
        </authorList>
    </citation>
    <scope>NUCLEOTIDE SEQUENCE</scope>
    <source>
        <strain evidence="1">Z 8.8</strain>
    </source>
</reference>
<sequence>MFHRRSPQQAHDADCIRIRIAPTRSLKQELMLRQLYISGAVAACNMEVMSTLSQK</sequence>
<organism evidence="1 2">
    <name type="scientific">Pseudomonas neuropathica</name>
    <dbReference type="NCBI Taxonomy" id="2730425"/>
    <lineage>
        <taxon>Bacteria</taxon>
        <taxon>Pseudomonadati</taxon>
        <taxon>Pseudomonadota</taxon>
        <taxon>Gammaproteobacteria</taxon>
        <taxon>Pseudomonadales</taxon>
        <taxon>Pseudomonadaceae</taxon>
        <taxon>Pseudomonas</taxon>
    </lineage>
</organism>
<protein>
    <submittedName>
        <fullName evidence="1">Uncharacterized protein</fullName>
    </submittedName>
</protein>
<keyword evidence="2" id="KW-1185">Reference proteome</keyword>
<accession>A0ACC7N2J9</accession>
<evidence type="ECO:0000313" key="1">
    <source>
        <dbReference type="EMBL" id="MFK9084379.1"/>
    </source>
</evidence>
<dbReference type="EMBL" id="JBJHQE010000080">
    <property type="protein sequence ID" value="MFK9084379.1"/>
    <property type="molecule type" value="Genomic_DNA"/>
</dbReference>
<evidence type="ECO:0000313" key="2">
    <source>
        <dbReference type="Proteomes" id="UP001622950"/>
    </source>
</evidence>
<name>A0ACC7N2J9_9PSED</name>